<evidence type="ECO:0000313" key="1">
    <source>
        <dbReference type="EMBL" id="JAD55974.1"/>
    </source>
</evidence>
<reference evidence="1" key="2">
    <citation type="journal article" date="2015" name="Data Brief">
        <title>Shoot transcriptome of the giant reed, Arundo donax.</title>
        <authorList>
            <person name="Barrero R.A."/>
            <person name="Guerrero F.D."/>
            <person name="Moolhuijzen P."/>
            <person name="Goolsby J.A."/>
            <person name="Tidwell J."/>
            <person name="Bellgard S.E."/>
            <person name="Bellgard M.I."/>
        </authorList>
    </citation>
    <scope>NUCLEOTIDE SEQUENCE</scope>
    <source>
        <tissue evidence="1">Shoot tissue taken approximately 20 cm above the soil surface</tissue>
    </source>
</reference>
<dbReference type="EMBL" id="GBRH01241921">
    <property type="protein sequence ID" value="JAD55974.1"/>
    <property type="molecule type" value="Transcribed_RNA"/>
</dbReference>
<proteinExistence type="predicted"/>
<protein>
    <submittedName>
        <fullName evidence="1">Uncharacterized protein</fullName>
    </submittedName>
</protein>
<sequence length="21" mass="2562">MDRCCRGVWSCWVLRHGRQGR</sequence>
<name>A0A0A9AW47_ARUDO</name>
<organism evidence="1">
    <name type="scientific">Arundo donax</name>
    <name type="common">Giant reed</name>
    <name type="synonym">Donax arundinaceus</name>
    <dbReference type="NCBI Taxonomy" id="35708"/>
    <lineage>
        <taxon>Eukaryota</taxon>
        <taxon>Viridiplantae</taxon>
        <taxon>Streptophyta</taxon>
        <taxon>Embryophyta</taxon>
        <taxon>Tracheophyta</taxon>
        <taxon>Spermatophyta</taxon>
        <taxon>Magnoliopsida</taxon>
        <taxon>Liliopsida</taxon>
        <taxon>Poales</taxon>
        <taxon>Poaceae</taxon>
        <taxon>PACMAD clade</taxon>
        <taxon>Arundinoideae</taxon>
        <taxon>Arundineae</taxon>
        <taxon>Arundo</taxon>
    </lineage>
</organism>
<accession>A0A0A9AW47</accession>
<reference evidence="1" key="1">
    <citation type="submission" date="2014-09" db="EMBL/GenBank/DDBJ databases">
        <authorList>
            <person name="Magalhaes I.L.F."/>
            <person name="Oliveira U."/>
            <person name="Santos F.R."/>
            <person name="Vidigal T.H.D.A."/>
            <person name="Brescovit A.D."/>
            <person name="Santos A.J."/>
        </authorList>
    </citation>
    <scope>NUCLEOTIDE SEQUENCE</scope>
    <source>
        <tissue evidence="1">Shoot tissue taken approximately 20 cm above the soil surface</tissue>
    </source>
</reference>
<dbReference type="AlphaFoldDB" id="A0A0A9AW47"/>